<proteinExistence type="predicted"/>
<dbReference type="Proteomes" id="UP000030676">
    <property type="component" value="Unassembled WGS sequence"/>
</dbReference>
<reference evidence="1" key="2">
    <citation type="submission" date="2014-03" db="EMBL/GenBank/DDBJ databases">
        <title>The Genome Annotation of Fusarium oxysporum PHW808.</title>
        <authorList>
            <consortium name="The Broad Institute Genomics Platform"/>
            <person name="Ma L.-J."/>
            <person name="Corby-Kistler H."/>
            <person name="Broz K."/>
            <person name="Gale L.R."/>
            <person name="Jonkers W."/>
            <person name="O'Donnell K."/>
            <person name="Ploetz R."/>
            <person name="Steinberg C."/>
            <person name="Schwartz D.C."/>
            <person name="VanEtten H."/>
            <person name="Zhou S."/>
            <person name="Young S.K."/>
            <person name="Zeng Q."/>
            <person name="Gargeya S."/>
            <person name="Fitzgerald M."/>
            <person name="Abouelleil A."/>
            <person name="Alvarado L."/>
            <person name="Chapman S.B."/>
            <person name="Gainer-Dewar J."/>
            <person name="Goldberg J."/>
            <person name="Griggs A."/>
            <person name="Gujja S."/>
            <person name="Hansen M."/>
            <person name="Howarth C."/>
            <person name="Imamovic A."/>
            <person name="Ireland A."/>
            <person name="Larimer J."/>
            <person name="McCowan C."/>
            <person name="Murphy C."/>
            <person name="Pearson M."/>
            <person name="Poon T.W."/>
            <person name="Priest M."/>
            <person name="Roberts A."/>
            <person name="Saif S."/>
            <person name="Shea T."/>
            <person name="Sykes S."/>
            <person name="Wortman J."/>
            <person name="Nusbaum C."/>
            <person name="Birren B."/>
        </authorList>
    </citation>
    <scope>NUCLEOTIDE SEQUENCE</scope>
    <source>
        <strain evidence="1">54008</strain>
    </source>
</reference>
<dbReference type="HOGENOM" id="CLU_3224648_0_0_1"/>
<protein>
    <submittedName>
        <fullName evidence="1">Uncharacterized protein</fullName>
    </submittedName>
</protein>
<sequence>MLLLAKTLAEHVFSRVLPLPSSRLRLISPSSLFSTVSMSLTWNT</sequence>
<dbReference type="AlphaFoldDB" id="X0GIP0"/>
<reference evidence="1" key="1">
    <citation type="submission" date="2011-11" db="EMBL/GenBank/DDBJ databases">
        <title>The Genome Sequence of Fusarium oxysporum PHW808.</title>
        <authorList>
            <consortium name="The Broad Institute Genome Sequencing Platform"/>
            <person name="Ma L.-J."/>
            <person name="Gale L.R."/>
            <person name="Schwartz D.C."/>
            <person name="Zhou S."/>
            <person name="Corby-Kistler H."/>
            <person name="Young S.K."/>
            <person name="Zeng Q."/>
            <person name="Gargeya S."/>
            <person name="Fitzgerald M."/>
            <person name="Haas B."/>
            <person name="Abouelleil A."/>
            <person name="Alvarado L."/>
            <person name="Arachchi H.M."/>
            <person name="Berlin A."/>
            <person name="Brown A."/>
            <person name="Chapman S.B."/>
            <person name="Chen Z."/>
            <person name="Dunbar C."/>
            <person name="Freedman E."/>
            <person name="Gearin G."/>
            <person name="Goldberg J."/>
            <person name="Griggs A."/>
            <person name="Gujja S."/>
            <person name="Heiman D."/>
            <person name="Howarth C."/>
            <person name="Larson L."/>
            <person name="Lui A."/>
            <person name="MacDonald P.J.P."/>
            <person name="Montmayeur A."/>
            <person name="Murphy C."/>
            <person name="Neiman D."/>
            <person name="Pearson M."/>
            <person name="Priest M."/>
            <person name="Roberts A."/>
            <person name="Saif S."/>
            <person name="Shea T."/>
            <person name="Shenoy N."/>
            <person name="Sisk P."/>
            <person name="Stolte C."/>
            <person name="Sykes S."/>
            <person name="Wortman J."/>
            <person name="Nusbaum C."/>
            <person name="Birren B."/>
        </authorList>
    </citation>
    <scope>NUCLEOTIDE SEQUENCE [LARGE SCALE GENOMIC DNA]</scope>
    <source>
        <strain evidence="1">54008</strain>
    </source>
</reference>
<evidence type="ECO:0000313" key="1">
    <source>
        <dbReference type="EMBL" id="EXL63502.1"/>
    </source>
</evidence>
<accession>X0GIP0</accession>
<gene>
    <name evidence="1" type="ORF">FOPG_20224</name>
</gene>
<organism evidence="1">
    <name type="scientific">Fusarium oxysporum f. sp. conglutinans race 2 54008</name>
    <dbReference type="NCBI Taxonomy" id="1089457"/>
    <lineage>
        <taxon>Eukaryota</taxon>
        <taxon>Fungi</taxon>
        <taxon>Dikarya</taxon>
        <taxon>Ascomycota</taxon>
        <taxon>Pezizomycotina</taxon>
        <taxon>Sordariomycetes</taxon>
        <taxon>Hypocreomycetidae</taxon>
        <taxon>Hypocreales</taxon>
        <taxon>Nectriaceae</taxon>
        <taxon>Fusarium</taxon>
        <taxon>Fusarium oxysporum species complex</taxon>
    </lineage>
</organism>
<name>X0GIP0_FUSOX</name>
<dbReference type="EMBL" id="KK035192">
    <property type="protein sequence ID" value="EXL63502.1"/>
    <property type="molecule type" value="Genomic_DNA"/>
</dbReference>